<evidence type="ECO:0008006" key="3">
    <source>
        <dbReference type="Google" id="ProtNLM"/>
    </source>
</evidence>
<gene>
    <name evidence="1" type="ORF">ANCCAN_00669</name>
</gene>
<organism evidence="1 2">
    <name type="scientific">Ancylostoma caninum</name>
    <name type="common">Dog hookworm</name>
    <dbReference type="NCBI Taxonomy" id="29170"/>
    <lineage>
        <taxon>Eukaryota</taxon>
        <taxon>Metazoa</taxon>
        <taxon>Ecdysozoa</taxon>
        <taxon>Nematoda</taxon>
        <taxon>Chromadorea</taxon>
        <taxon>Rhabditida</taxon>
        <taxon>Rhabditina</taxon>
        <taxon>Rhabditomorpha</taxon>
        <taxon>Strongyloidea</taxon>
        <taxon>Ancylostomatidae</taxon>
        <taxon>Ancylostomatinae</taxon>
        <taxon>Ancylostoma</taxon>
    </lineage>
</organism>
<accession>A0A368H984</accession>
<evidence type="ECO:0000313" key="1">
    <source>
        <dbReference type="EMBL" id="RCN53116.1"/>
    </source>
</evidence>
<dbReference type="InterPro" id="IPR035940">
    <property type="entry name" value="CAP_sf"/>
</dbReference>
<name>A0A368H984_ANCCA</name>
<reference evidence="1 2" key="1">
    <citation type="submission" date="2014-10" db="EMBL/GenBank/DDBJ databases">
        <title>Draft genome of the hookworm Ancylostoma caninum.</title>
        <authorList>
            <person name="Mitreva M."/>
        </authorList>
    </citation>
    <scope>NUCLEOTIDE SEQUENCE [LARGE SCALE GENOMIC DNA]</scope>
    <source>
        <strain evidence="1 2">Baltimore</strain>
    </source>
</reference>
<protein>
    <recommendedName>
        <fullName evidence="3">SCP domain-containing protein</fullName>
    </recommendedName>
</protein>
<evidence type="ECO:0000313" key="2">
    <source>
        <dbReference type="Proteomes" id="UP000252519"/>
    </source>
</evidence>
<dbReference type="OrthoDB" id="5891866at2759"/>
<dbReference type="Proteomes" id="UP000252519">
    <property type="component" value="Unassembled WGS sequence"/>
</dbReference>
<proteinExistence type="predicted"/>
<keyword evidence="2" id="KW-1185">Reference proteome</keyword>
<dbReference type="Gene3D" id="3.40.33.10">
    <property type="entry name" value="CAP"/>
    <property type="match status" value="1"/>
</dbReference>
<sequence length="162" mass="18683">MERKNGAFGMDPMDWWLTEIEREKLFPWIDGWNWPVRYWSRNRNWANLVRYDASRIGCAEHFCDRGTKHVIFCLTDQPPLQNGDIVYYWGKGACPRGACRPPNDGCNIETGLCFRPIVFCSNIETKFQALLIGTNKHQCIKLGESNCVSDNPALVYTAVLDF</sequence>
<dbReference type="EMBL" id="JOJR01000003">
    <property type="protein sequence ID" value="RCN53116.1"/>
    <property type="molecule type" value="Genomic_DNA"/>
</dbReference>
<comment type="caution">
    <text evidence="1">The sequence shown here is derived from an EMBL/GenBank/DDBJ whole genome shotgun (WGS) entry which is preliminary data.</text>
</comment>
<dbReference type="AlphaFoldDB" id="A0A368H984"/>